<geneLocation type="plasmid" evidence="5 6">
    <name>unnamed1</name>
</geneLocation>
<evidence type="ECO:0000313" key="5">
    <source>
        <dbReference type="EMBL" id="UWP97194.1"/>
    </source>
</evidence>
<reference evidence="5" key="1">
    <citation type="submission" date="2021-08" db="EMBL/GenBank/DDBJ databases">
        <authorList>
            <person name="Nwanade C."/>
            <person name="Wang M."/>
            <person name="Masoudi A."/>
            <person name="Yu Z."/>
            <person name="Liu J."/>
        </authorList>
    </citation>
    <scope>NUCLEOTIDE SEQUENCE</scope>
    <source>
        <strain evidence="5">S056</strain>
        <plasmid evidence="5">unnamed1</plasmid>
    </source>
</reference>
<dbReference type="EMBL" id="CP080777">
    <property type="protein sequence ID" value="UWP97194.1"/>
    <property type="molecule type" value="Genomic_DNA"/>
</dbReference>
<evidence type="ECO:0000256" key="1">
    <source>
        <dbReference type="ARBA" id="ARBA00008467"/>
    </source>
</evidence>
<dbReference type="AlphaFoldDB" id="A0A9Q9HBT1"/>
<comment type="similarity">
    <text evidence="1 3">Belongs to the thiolase-like superfamily. Beta-ketoacyl-ACP synthases family.</text>
</comment>
<evidence type="ECO:0000256" key="2">
    <source>
        <dbReference type="ARBA" id="ARBA00022679"/>
    </source>
</evidence>
<dbReference type="Pfam" id="PF00109">
    <property type="entry name" value="ketoacyl-synt"/>
    <property type="match status" value="1"/>
</dbReference>
<dbReference type="InterPro" id="IPR020841">
    <property type="entry name" value="PKS_Beta-ketoAc_synthase_dom"/>
</dbReference>
<evidence type="ECO:0000313" key="6">
    <source>
        <dbReference type="Proteomes" id="UP001057991"/>
    </source>
</evidence>
<dbReference type="SUPFAM" id="SSF53901">
    <property type="entry name" value="Thiolase-like"/>
    <property type="match status" value="2"/>
</dbReference>
<evidence type="ECO:0000259" key="4">
    <source>
        <dbReference type="PROSITE" id="PS52004"/>
    </source>
</evidence>
<feature type="domain" description="Ketosynthase family 3 (KS3)" evidence="4">
    <location>
        <begin position="2"/>
        <end position="401"/>
    </location>
</feature>
<dbReference type="GO" id="GO:0005829">
    <property type="term" value="C:cytosol"/>
    <property type="evidence" value="ECO:0007669"/>
    <property type="project" value="TreeGrafter"/>
</dbReference>
<organism evidence="5 6">
    <name type="scientific">Aliiroseovarius crassostreae</name>
    <dbReference type="NCBI Taxonomy" id="154981"/>
    <lineage>
        <taxon>Bacteria</taxon>
        <taxon>Pseudomonadati</taxon>
        <taxon>Pseudomonadota</taxon>
        <taxon>Alphaproteobacteria</taxon>
        <taxon>Rhodobacterales</taxon>
        <taxon>Paracoccaceae</taxon>
        <taxon>Aliiroseovarius</taxon>
    </lineage>
</organism>
<dbReference type="PANTHER" id="PTHR11712">
    <property type="entry name" value="POLYKETIDE SYNTHASE-RELATED"/>
    <property type="match status" value="1"/>
</dbReference>
<dbReference type="GO" id="GO:0006633">
    <property type="term" value="P:fatty acid biosynthetic process"/>
    <property type="evidence" value="ECO:0007669"/>
    <property type="project" value="TreeGrafter"/>
</dbReference>
<protein>
    <submittedName>
        <fullName evidence="5">Beta-ketoacyl-[acyl-carrier-protein] synthase family protein</fullName>
    </submittedName>
</protein>
<dbReference type="PANTHER" id="PTHR11712:SF320">
    <property type="entry name" value="BETA-KETOACYL SYNTHASE"/>
    <property type="match status" value="1"/>
</dbReference>
<dbReference type="RefSeq" id="WP_259807053.1">
    <property type="nucleotide sequence ID" value="NZ_CP080777.1"/>
</dbReference>
<dbReference type="Pfam" id="PF02801">
    <property type="entry name" value="Ketoacyl-synt_C"/>
    <property type="match status" value="1"/>
</dbReference>
<dbReference type="InterPro" id="IPR016039">
    <property type="entry name" value="Thiolase-like"/>
</dbReference>
<dbReference type="Gene3D" id="3.40.47.10">
    <property type="match status" value="1"/>
</dbReference>
<sequence>MARSVVITGLGVVTRDAENQTQFWECLRSGGQPPMPPRQFDASRFRAKQAFATDPDALHQLCETRVSAHADLIHTAPTEAQLLCAGHGISAALEAIVQAGLSPVQLQQAGCALATTSGGMMDDYITSSPPPPEGALLAPASAAEILHATFGLQGPFSSFSCACISSLAAISYAVARIRTGDAPIMIAGGSDRMREADFAGFNALRAMDRDRCRPFDRTRKGMMIGDGAAMLVLEDEALAIERGATILARITGMGLSSDSHHITSPNANGLIRAMRQALTQAGCKAQDVTYVNCHGTGTPLNDAAEVQALSEVFDGQAQRPMISSTKGTTGHLLGTAGAVETVATVLALRHGIAPLMATTPSPEETGFPLPLPGVNRNLTGRIAMKNSLGFGGLNASMIMEAPAPRSAQKELPCA</sequence>
<keyword evidence="5" id="KW-0614">Plasmid</keyword>
<dbReference type="InterPro" id="IPR014030">
    <property type="entry name" value="Ketoacyl_synth_N"/>
</dbReference>
<evidence type="ECO:0000256" key="3">
    <source>
        <dbReference type="RuleBase" id="RU003694"/>
    </source>
</evidence>
<proteinExistence type="inferred from homology"/>
<gene>
    <name evidence="5" type="ORF">K3X48_15295</name>
</gene>
<dbReference type="InterPro" id="IPR014031">
    <property type="entry name" value="Ketoacyl_synth_C"/>
</dbReference>
<dbReference type="CDD" id="cd00834">
    <property type="entry name" value="KAS_I_II"/>
    <property type="match status" value="1"/>
</dbReference>
<dbReference type="InterPro" id="IPR000794">
    <property type="entry name" value="Beta-ketoacyl_synthase"/>
</dbReference>
<dbReference type="GO" id="GO:0004315">
    <property type="term" value="F:3-oxoacyl-[acyl-carrier-protein] synthase activity"/>
    <property type="evidence" value="ECO:0007669"/>
    <property type="project" value="TreeGrafter"/>
</dbReference>
<dbReference type="SMART" id="SM00825">
    <property type="entry name" value="PKS_KS"/>
    <property type="match status" value="1"/>
</dbReference>
<name>A0A9Q9HBT1_9RHOB</name>
<dbReference type="Proteomes" id="UP001057991">
    <property type="component" value="Plasmid unnamed1"/>
</dbReference>
<keyword evidence="2 3" id="KW-0808">Transferase</keyword>
<dbReference type="PROSITE" id="PS52004">
    <property type="entry name" value="KS3_2"/>
    <property type="match status" value="1"/>
</dbReference>
<accession>A0A9Q9HBT1</accession>